<accession>A0A9D3TEK4</accession>
<reference evidence="2" key="1">
    <citation type="submission" date="2021-01" db="EMBL/GenBank/DDBJ databases">
        <authorList>
            <person name="Zahm M."/>
            <person name="Roques C."/>
            <person name="Cabau C."/>
            <person name="Klopp C."/>
            <person name="Donnadieu C."/>
            <person name="Jouanno E."/>
            <person name="Lampietro C."/>
            <person name="Louis A."/>
            <person name="Herpin A."/>
            <person name="Echchiki A."/>
            <person name="Berthelot C."/>
            <person name="Parey E."/>
            <person name="Roest-Crollius H."/>
            <person name="Braasch I."/>
            <person name="Postlethwait J."/>
            <person name="Bobe J."/>
            <person name="Montfort J."/>
            <person name="Bouchez O."/>
            <person name="Begum T."/>
            <person name="Mejri S."/>
            <person name="Adams A."/>
            <person name="Chen W.-J."/>
            <person name="Guiguen Y."/>
        </authorList>
    </citation>
    <scope>NUCLEOTIDE SEQUENCE</scope>
    <source>
        <strain evidence="2">YG-15Mar2019-1</strain>
        <tissue evidence="2">Brain</tissue>
    </source>
</reference>
<comment type="caution">
    <text evidence="2">The sequence shown here is derived from an EMBL/GenBank/DDBJ whole genome shotgun (WGS) entry which is preliminary data.</text>
</comment>
<keyword evidence="1" id="KW-0472">Membrane</keyword>
<organism evidence="2 3">
    <name type="scientific">Megalops atlanticus</name>
    <name type="common">Tarpon</name>
    <name type="synonym">Clupea gigantea</name>
    <dbReference type="NCBI Taxonomy" id="7932"/>
    <lineage>
        <taxon>Eukaryota</taxon>
        <taxon>Metazoa</taxon>
        <taxon>Chordata</taxon>
        <taxon>Craniata</taxon>
        <taxon>Vertebrata</taxon>
        <taxon>Euteleostomi</taxon>
        <taxon>Actinopterygii</taxon>
        <taxon>Neopterygii</taxon>
        <taxon>Teleostei</taxon>
        <taxon>Elopiformes</taxon>
        <taxon>Megalopidae</taxon>
        <taxon>Megalops</taxon>
    </lineage>
</organism>
<dbReference type="EMBL" id="JAFDVH010000005">
    <property type="protein sequence ID" value="KAG7477396.1"/>
    <property type="molecule type" value="Genomic_DNA"/>
</dbReference>
<sequence>MRENETVGKVDTRWPTQKLMCFKMKLCLAFISVLSLLLETVTKKCQQSEFLTEKGHCCRLHNPGYYIIKNCTKETGNAYTPCTSCTGTGKKKLVDCTLFSDAVCGCKDGFTLAPSGDCEPVTKLPNITKTTPTTQPAAGLIASLIVMIILITISVLMGRWLCKARNTDGFLKTPQLV</sequence>
<gene>
    <name evidence="2" type="ORF">MATL_G00069180</name>
</gene>
<evidence type="ECO:0000313" key="3">
    <source>
        <dbReference type="Proteomes" id="UP001046870"/>
    </source>
</evidence>
<feature type="transmembrane region" description="Helical" evidence="1">
    <location>
        <begin position="137"/>
        <end position="162"/>
    </location>
</feature>
<proteinExistence type="predicted"/>
<evidence type="ECO:0000313" key="2">
    <source>
        <dbReference type="EMBL" id="KAG7477396.1"/>
    </source>
</evidence>
<name>A0A9D3TEK4_MEGAT</name>
<keyword evidence="3" id="KW-1185">Reference proteome</keyword>
<protein>
    <recommendedName>
        <fullName evidence="4">TNFR-Cys domain-containing protein</fullName>
    </recommendedName>
</protein>
<dbReference type="AlphaFoldDB" id="A0A9D3TEK4"/>
<keyword evidence="1" id="KW-1133">Transmembrane helix</keyword>
<evidence type="ECO:0000256" key="1">
    <source>
        <dbReference type="SAM" id="Phobius"/>
    </source>
</evidence>
<evidence type="ECO:0008006" key="4">
    <source>
        <dbReference type="Google" id="ProtNLM"/>
    </source>
</evidence>
<dbReference type="OrthoDB" id="10031141at2759"/>
<dbReference type="Proteomes" id="UP001046870">
    <property type="component" value="Chromosome 5"/>
</dbReference>
<keyword evidence="1" id="KW-0812">Transmembrane</keyword>